<organism evidence="3 4">
    <name type="scientific">Gloeothece citriformis (strain PCC 7424)</name>
    <name type="common">Cyanothece sp. (strain PCC 7424)</name>
    <dbReference type="NCBI Taxonomy" id="65393"/>
    <lineage>
        <taxon>Bacteria</taxon>
        <taxon>Bacillati</taxon>
        <taxon>Cyanobacteriota</taxon>
        <taxon>Cyanophyceae</taxon>
        <taxon>Oscillatoriophycideae</taxon>
        <taxon>Chroococcales</taxon>
        <taxon>Aphanothecaceae</taxon>
        <taxon>Gloeothece</taxon>
        <taxon>Gloeothece citriformis</taxon>
    </lineage>
</organism>
<evidence type="ECO:0000259" key="1">
    <source>
        <dbReference type="Pfam" id="PF09722"/>
    </source>
</evidence>
<dbReference type="eggNOG" id="COG5642">
    <property type="taxonomic scope" value="Bacteria"/>
</dbReference>
<dbReference type="EMBL" id="CP001291">
    <property type="protein sequence ID" value="ACK71208.1"/>
    <property type="molecule type" value="Genomic_DNA"/>
</dbReference>
<dbReference type="InterPro" id="IPR024467">
    <property type="entry name" value="Xre/MbcA/ParS-like_toxin-bd"/>
</dbReference>
<evidence type="ECO:0000313" key="4">
    <source>
        <dbReference type="Proteomes" id="UP000002384"/>
    </source>
</evidence>
<sequence length="104" mass="11832">MTQTLPKYEAVKTLSKRFQVEKNTIRQILGISESTQHRYEKSNSVLKPAIADRLERFKRITQQALDLFEDEGETQRWLATPKKALGGKTPLEVLATDAGSKEVE</sequence>
<dbReference type="KEGG" id="cyc:PCC7424_2801"/>
<dbReference type="NCBIfam" id="TIGR02293">
    <property type="entry name" value="TAS_TIGR02293"/>
    <property type="match status" value="1"/>
</dbReference>
<reference evidence="4" key="1">
    <citation type="journal article" date="2011" name="MBio">
        <title>Novel metabolic attributes of the genus Cyanothece, comprising a group of unicellular nitrogen-fixing Cyanobacteria.</title>
        <authorList>
            <person name="Bandyopadhyay A."/>
            <person name="Elvitigala T."/>
            <person name="Welsh E."/>
            <person name="Stockel J."/>
            <person name="Liberton M."/>
            <person name="Min H."/>
            <person name="Sherman L.A."/>
            <person name="Pakrasi H.B."/>
        </authorList>
    </citation>
    <scope>NUCLEOTIDE SEQUENCE [LARGE SCALE GENOMIC DNA]</scope>
    <source>
        <strain evidence="4">PCC 7424</strain>
    </source>
</reference>
<feature type="domain" description="Antitoxin Xre/MbcA/ParS-like toxin-binding" evidence="1">
    <location>
        <begin position="63"/>
        <end position="104"/>
    </location>
</feature>
<dbReference type="Proteomes" id="UP000002384">
    <property type="component" value="Chromosome"/>
</dbReference>
<evidence type="ECO:0000259" key="2">
    <source>
        <dbReference type="Pfam" id="PF20432"/>
    </source>
</evidence>
<dbReference type="Pfam" id="PF09722">
    <property type="entry name" value="Xre_MbcA_ParS_C"/>
    <property type="match status" value="1"/>
</dbReference>
<name>B7K8L0_GLOC7</name>
<feature type="domain" description="Antitoxin Xre-like helix-turn-helix" evidence="2">
    <location>
        <begin position="9"/>
        <end position="57"/>
    </location>
</feature>
<dbReference type="AlphaFoldDB" id="B7K8L0"/>
<dbReference type="HOGENOM" id="CLU_109353_7_0_3"/>
<dbReference type="InterPro" id="IPR011979">
    <property type="entry name" value="Antitox_Xre"/>
</dbReference>
<protein>
    <submittedName>
        <fullName evidence="3">Uncharacterized protein</fullName>
    </submittedName>
</protein>
<gene>
    <name evidence="3" type="ordered locus">PCC7424_2801</name>
</gene>
<dbReference type="GO" id="GO:0003677">
    <property type="term" value="F:DNA binding"/>
    <property type="evidence" value="ECO:0007669"/>
    <property type="project" value="InterPro"/>
</dbReference>
<dbReference type="OrthoDB" id="428683at2"/>
<dbReference type="InterPro" id="IPR046847">
    <property type="entry name" value="Xre-like_HTH"/>
</dbReference>
<dbReference type="Pfam" id="PF20432">
    <property type="entry name" value="Xre-like-HTH"/>
    <property type="match status" value="1"/>
</dbReference>
<dbReference type="STRING" id="65393.PCC7424_2801"/>
<keyword evidence="4" id="KW-1185">Reference proteome</keyword>
<proteinExistence type="predicted"/>
<evidence type="ECO:0000313" key="3">
    <source>
        <dbReference type="EMBL" id="ACK71208.1"/>
    </source>
</evidence>
<accession>B7K8L0</accession>
<dbReference type="RefSeq" id="WP_015954808.1">
    <property type="nucleotide sequence ID" value="NC_011729.1"/>
</dbReference>